<accession>A0A1I7W5X6</accession>
<keyword evidence="1" id="KW-1185">Reference proteome</keyword>
<protein>
    <submittedName>
        <fullName evidence="2">THAP-type domain-containing protein</fullName>
    </submittedName>
</protein>
<dbReference type="AlphaFoldDB" id="A0A1I7W5X6"/>
<proteinExistence type="predicted"/>
<evidence type="ECO:0000313" key="1">
    <source>
        <dbReference type="Proteomes" id="UP000095283"/>
    </source>
</evidence>
<dbReference type="Proteomes" id="UP000095283">
    <property type="component" value="Unplaced"/>
</dbReference>
<name>A0A1I7W5X6_HETBA</name>
<evidence type="ECO:0000313" key="2">
    <source>
        <dbReference type="WBParaSite" id="Hba_00006"/>
    </source>
</evidence>
<organism evidence="1 2">
    <name type="scientific">Heterorhabditis bacteriophora</name>
    <name type="common">Entomopathogenic nematode worm</name>
    <dbReference type="NCBI Taxonomy" id="37862"/>
    <lineage>
        <taxon>Eukaryota</taxon>
        <taxon>Metazoa</taxon>
        <taxon>Ecdysozoa</taxon>
        <taxon>Nematoda</taxon>
        <taxon>Chromadorea</taxon>
        <taxon>Rhabditida</taxon>
        <taxon>Rhabditina</taxon>
        <taxon>Rhabditomorpha</taxon>
        <taxon>Strongyloidea</taxon>
        <taxon>Heterorhabditidae</taxon>
        <taxon>Heterorhabditis</taxon>
    </lineage>
</organism>
<reference evidence="2" key="1">
    <citation type="submission" date="2016-11" db="UniProtKB">
        <authorList>
            <consortium name="WormBaseParasite"/>
        </authorList>
    </citation>
    <scope>IDENTIFICATION</scope>
</reference>
<sequence>MNFCVCVCVCKYFSCFLRTIYNRGKECVRHSVLNDSVANLYRAPTQKVGTLTGILKYKIEFKHPSILDEIYSSDYREYCCKYQLNSLNIPNILRYLDLYTITEYKFFRSKRSFYSMQGLLFMKTKISQIQGVIMRIQVDHKRRKAFSNMTAATPSDCFFDELLKSEQTIRCKSIKKKW</sequence>
<dbReference type="WBParaSite" id="Hba_00006">
    <property type="protein sequence ID" value="Hba_00006"/>
    <property type="gene ID" value="Hba_00006"/>
</dbReference>